<protein>
    <submittedName>
        <fullName evidence="2">Uncharacterized protein</fullName>
    </submittedName>
</protein>
<dbReference type="Proteomes" id="UP000553632">
    <property type="component" value="Unassembled WGS sequence"/>
</dbReference>
<dbReference type="EMBL" id="JABANO010027529">
    <property type="protein sequence ID" value="KAF4716691.1"/>
    <property type="molecule type" value="Genomic_DNA"/>
</dbReference>
<accession>A0A7J6R8R1</accession>
<feature type="compositionally biased region" description="Acidic residues" evidence="1">
    <location>
        <begin position="125"/>
        <end position="137"/>
    </location>
</feature>
<keyword evidence="3" id="KW-1185">Reference proteome</keyword>
<proteinExistence type="predicted"/>
<dbReference type="AlphaFoldDB" id="A0A7J6R8R1"/>
<evidence type="ECO:0000313" key="3">
    <source>
        <dbReference type="Proteomes" id="UP000553632"/>
    </source>
</evidence>
<reference evidence="2 3" key="1">
    <citation type="submission" date="2020-04" db="EMBL/GenBank/DDBJ databases">
        <title>Perkinsus olseni comparative genomics.</title>
        <authorList>
            <person name="Bogema D.R."/>
        </authorList>
    </citation>
    <scope>NUCLEOTIDE SEQUENCE [LARGE SCALE GENOMIC DNA]</scope>
    <source>
        <strain evidence="2 3">ATCC PRA-207</strain>
    </source>
</reference>
<name>A0A7J6R8R1_PEROL</name>
<organism evidence="2 3">
    <name type="scientific">Perkinsus olseni</name>
    <name type="common">Perkinsus atlanticus</name>
    <dbReference type="NCBI Taxonomy" id="32597"/>
    <lineage>
        <taxon>Eukaryota</taxon>
        <taxon>Sar</taxon>
        <taxon>Alveolata</taxon>
        <taxon>Perkinsozoa</taxon>
        <taxon>Perkinsea</taxon>
        <taxon>Perkinsida</taxon>
        <taxon>Perkinsidae</taxon>
        <taxon>Perkinsus</taxon>
    </lineage>
</organism>
<comment type="caution">
    <text evidence="2">The sequence shown here is derived from an EMBL/GenBank/DDBJ whole genome shotgun (WGS) entry which is preliminary data.</text>
</comment>
<evidence type="ECO:0000313" key="2">
    <source>
        <dbReference type="EMBL" id="KAF4716691.1"/>
    </source>
</evidence>
<evidence type="ECO:0000256" key="1">
    <source>
        <dbReference type="SAM" id="MobiDB-lite"/>
    </source>
</evidence>
<gene>
    <name evidence="2" type="ORF">FOZ63_032034</name>
</gene>
<feature type="region of interest" description="Disordered" evidence="1">
    <location>
        <begin position="122"/>
        <end position="141"/>
    </location>
</feature>
<sequence length="157" mass="18374">MLRIIPTRGLRLCGQHRYPSQFTYAVEGGESDRFWKLIPFNAILAAMSLGGIIRIIANPDGEYDYIHEGIREIWDPTPIAPPRPPIVERHPLERKYQQDDDPLHSFEMPNHDRKLELERIRDSEWDGELPEEEDEEHVTETQSLVDELMAMLGWRSK</sequence>